<name>A0ABT6LXH4_9ACTN</name>
<reference evidence="2 3" key="1">
    <citation type="submission" date="2023-04" db="EMBL/GenBank/DDBJ databases">
        <title>Forest soil microbial communities from Buena Vista Peninsula, Colon Province, Panama.</title>
        <authorList>
            <person name="Bouskill N."/>
        </authorList>
    </citation>
    <scope>NUCLEOTIDE SEQUENCE [LARGE SCALE GENOMIC DNA]</scope>
    <source>
        <strain evidence="2 3">GGS1</strain>
    </source>
</reference>
<organism evidence="2 3">
    <name type="scientific">Streptomyces pseudovenezuelae</name>
    <dbReference type="NCBI Taxonomy" id="67350"/>
    <lineage>
        <taxon>Bacteria</taxon>
        <taxon>Bacillati</taxon>
        <taxon>Actinomycetota</taxon>
        <taxon>Actinomycetes</taxon>
        <taxon>Kitasatosporales</taxon>
        <taxon>Streptomycetaceae</taxon>
        <taxon>Streptomyces</taxon>
        <taxon>Streptomyces aurantiacus group</taxon>
    </lineage>
</organism>
<protein>
    <submittedName>
        <fullName evidence="2">Uncharacterized protein</fullName>
    </submittedName>
</protein>
<feature type="region of interest" description="Disordered" evidence="1">
    <location>
        <begin position="43"/>
        <end position="144"/>
    </location>
</feature>
<sequence>MADKVEAIHDLTVDETGAAQAACELLYRPEMAFRAMRGPQARELVNQSQFDQADIEGGDGEEDWWDGPGEEDGSDDLGDPVTIAQGSWSAASPGRREPRRTLSSRSRRPTSPSPYASECAHTAPSASPRPPRPGRRALISPEQA</sequence>
<evidence type="ECO:0000256" key="1">
    <source>
        <dbReference type="SAM" id="MobiDB-lite"/>
    </source>
</evidence>
<accession>A0ABT6LXH4</accession>
<proteinExistence type="predicted"/>
<feature type="compositionally biased region" description="Acidic residues" evidence="1">
    <location>
        <begin position="53"/>
        <end position="78"/>
    </location>
</feature>
<keyword evidence="3" id="KW-1185">Reference proteome</keyword>
<dbReference type="EMBL" id="JARXVH010000020">
    <property type="protein sequence ID" value="MDH6221003.1"/>
    <property type="molecule type" value="Genomic_DNA"/>
</dbReference>
<dbReference type="Proteomes" id="UP001160499">
    <property type="component" value="Unassembled WGS sequence"/>
</dbReference>
<evidence type="ECO:0000313" key="3">
    <source>
        <dbReference type="Proteomes" id="UP001160499"/>
    </source>
</evidence>
<dbReference type="Pfam" id="PF19691">
    <property type="entry name" value="DUF6192"/>
    <property type="match status" value="1"/>
</dbReference>
<evidence type="ECO:0000313" key="2">
    <source>
        <dbReference type="EMBL" id="MDH6221003.1"/>
    </source>
</evidence>
<comment type="caution">
    <text evidence="2">The sequence shown here is derived from an EMBL/GenBank/DDBJ whole genome shotgun (WGS) entry which is preliminary data.</text>
</comment>
<dbReference type="InterPro" id="IPR045683">
    <property type="entry name" value="DUF6192"/>
</dbReference>
<gene>
    <name evidence="2" type="ORF">M2283_008345</name>
</gene>
<feature type="compositionally biased region" description="Low complexity" evidence="1">
    <location>
        <begin position="101"/>
        <end position="114"/>
    </location>
</feature>